<feature type="region of interest" description="Disordered" evidence="1">
    <location>
        <begin position="807"/>
        <end position="831"/>
    </location>
</feature>
<feature type="compositionally biased region" description="Low complexity" evidence="1">
    <location>
        <begin position="812"/>
        <end position="821"/>
    </location>
</feature>
<feature type="compositionally biased region" description="Basic residues" evidence="1">
    <location>
        <begin position="522"/>
        <end position="541"/>
    </location>
</feature>
<proteinExistence type="predicted"/>
<feature type="compositionally biased region" description="Polar residues" evidence="1">
    <location>
        <begin position="545"/>
        <end position="557"/>
    </location>
</feature>
<feature type="region of interest" description="Disordered" evidence="1">
    <location>
        <begin position="416"/>
        <end position="716"/>
    </location>
</feature>
<feature type="region of interest" description="Disordered" evidence="1">
    <location>
        <begin position="125"/>
        <end position="144"/>
    </location>
</feature>
<feature type="compositionally biased region" description="Basic and acidic residues" evidence="1">
    <location>
        <begin position="475"/>
        <end position="484"/>
    </location>
</feature>
<dbReference type="OrthoDB" id="432299at2759"/>
<evidence type="ECO:0000313" key="2">
    <source>
        <dbReference type="EMBL" id="KAF5359525.1"/>
    </source>
</evidence>
<feature type="compositionally biased region" description="Polar residues" evidence="1">
    <location>
        <begin position="333"/>
        <end position="370"/>
    </location>
</feature>
<feature type="compositionally biased region" description="Basic and acidic residues" evidence="1">
    <location>
        <begin position="512"/>
        <end position="521"/>
    </location>
</feature>
<feature type="region of interest" description="Disordered" evidence="1">
    <location>
        <begin position="300"/>
        <end position="378"/>
    </location>
</feature>
<comment type="caution">
    <text evidence="2">The sequence shown here is derived from an EMBL/GenBank/DDBJ whole genome shotgun (WGS) entry which is preliminary data.</text>
</comment>
<dbReference type="Proteomes" id="UP000559027">
    <property type="component" value="Unassembled WGS sequence"/>
</dbReference>
<dbReference type="EMBL" id="JAACJO010000004">
    <property type="protein sequence ID" value="KAF5359525.1"/>
    <property type="molecule type" value="Genomic_DNA"/>
</dbReference>
<keyword evidence="3" id="KW-1185">Reference proteome</keyword>
<evidence type="ECO:0000313" key="3">
    <source>
        <dbReference type="Proteomes" id="UP000559027"/>
    </source>
</evidence>
<protein>
    <submittedName>
        <fullName evidence="2">Uncharacterized protein</fullName>
    </submittedName>
</protein>
<dbReference type="AlphaFoldDB" id="A0A8H5LJ75"/>
<feature type="compositionally biased region" description="Basic and acidic residues" evidence="1">
    <location>
        <begin position="606"/>
        <end position="636"/>
    </location>
</feature>
<feature type="region of interest" description="Disordered" evidence="1">
    <location>
        <begin position="152"/>
        <end position="218"/>
    </location>
</feature>
<sequence length="983" mass="108443">MTDFGLRIGPRATSSQEEKPMHNHKIWTRPGYHPPLRTSPKKSQIMRHSGDMALETPSVSDGNLSLLARMGLDTSSPSEDADNDNRHMSGHGPFSARNEGYIAEEPGNSTVTLGNHQVEPAFAHETATRRVSSLGDGFSNGKNSKEMDICAPHGPSERLFSPTGGSQRYPPREPCFANSGSSRRHASNTHRGDSSPIVSSAPSGLIDSTNSNTKEPDTLWSQIPLKDRIAPLVEQNLKLRLNRSSSDQDLDQGELGLDTEIVDAVLTTEVCGSIVDSLNATRSQLAEKRVVQLSQQTLQSAANEQDKNQNTNPPAVPSTPPFTSGSPPVPTSQTPLPISLLPTSTHEQALQRKSSSIHRLSVGESQQQVPSGPAADPASTTIFQQVSSTGSTTLPANAQQEAISIPLSPGFFNRAPTLPNLPDASSSDTTSHVHIEHGRGMRDRLEPMRRRSPSPNPRPYKRPRTRSPSSTRQQTTDKERDRGGESISVSPVSTPRGLQHPASISSPSHRWRMQESLDTIRRSKSPSRPRRSASPHQRRSRSPQWRDSNYPNSSYHQHPTIHRRSPSISYTRDYPSRYPAREPSDSRLSPTSHKSSHNKHSYSTSTRERYVTMYEREQRAKKAAKRDEERESDVNEPRQSVAASNRNEERQESSTSTGNRTVDDEATLPQAPGNISSPSSTLLVPSAPTASATDCSTSQREKVPENTPIPDETSRLNLENSRPKMSVDIAAREKEVSVDVDMEPSPMSIDVEVQAGAQTKEYPWKPFDDIPGIWLFRQGSSEPDVLEETFEVTKELFQKWQLESPQANVKASVSTPTSSSSGDLSEPENTLSPKLSWKLKCVPTESIDPLREKLNNSRTAKELLQELSSLQSHWPKAGQLIIELNPDHATGRNLYAYNLDSATSYMEVKDHIKVAGSNVIRFIQLGDMSKYVFVLYTAPTSEPLNSEHHGNDVSLKNLHLMLQNSRLGNGSTFMAGTVITRRL</sequence>
<feature type="compositionally biased region" description="Basic and acidic residues" evidence="1">
    <location>
        <begin position="431"/>
        <end position="449"/>
    </location>
</feature>
<reference evidence="2 3" key="1">
    <citation type="journal article" date="2020" name="ISME J.">
        <title>Uncovering the hidden diversity of litter-decomposition mechanisms in mushroom-forming fungi.</title>
        <authorList>
            <person name="Floudas D."/>
            <person name="Bentzer J."/>
            <person name="Ahren D."/>
            <person name="Johansson T."/>
            <person name="Persson P."/>
            <person name="Tunlid A."/>
        </authorList>
    </citation>
    <scope>NUCLEOTIDE SEQUENCE [LARGE SCALE GENOMIC DNA]</scope>
    <source>
        <strain evidence="2 3">CBS 146.42</strain>
    </source>
</reference>
<feature type="compositionally biased region" description="Polar residues" evidence="1">
    <location>
        <begin position="300"/>
        <end position="313"/>
    </location>
</feature>
<feature type="compositionally biased region" description="Polar residues" evidence="1">
    <location>
        <begin position="196"/>
        <end position="213"/>
    </location>
</feature>
<feature type="region of interest" description="Disordered" evidence="1">
    <location>
        <begin position="1"/>
        <end position="100"/>
    </location>
</feature>
<name>A0A8H5LJ75_9AGAR</name>
<accession>A0A8H5LJ75</accession>
<feature type="compositionally biased region" description="Polar residues" evidence="1">
    <location>
        <begin position="673"/>
        <end position="698"/>
    </location>
</feature>
<evidence type="ECO:0000256" key="1">
    <source>
        <dbReference type="SAM" id="MobiDB-lite"/>
    </source>
</evidence>
<organism evidence="2 3">
    <name type="scientific">Leucocoprinus leucothites</name>
    <dbReference type="NCBI Taxonomy" id="201217"/>
    <lineage>
        <taxon>Eukaryota</taxon>
        <taxon>Fungi</taxon>
        <taxon>Dikarya</taxon>
        <taxon>Basidiomycota</taxon>
        <taxon>Agaricomycotina</taxon>
        <taxon>Agaricomycetes</taxon>
        <taxon>Agaricomycetidae</taxon>
        <taxon>Agaricales</taxon>
        <taxon>Agaricineae</taxon>
        <taxon>Agaricaceae</taxon>
        <taxon>Leucocoprinus</taxon>
    </lineage>
</organism>
<gene>
    <name evidence="2" type="ORF">D9756_003491</name>
</gene>